<dbReference type="EMBL" id="QAOT01000031">
    <property type="protein sequence ID" value="PTR09904.1"/>
    <property type="molecule type" value="Genomic_DNA"/>
</dbReference>
<feature type="domain" description="WYL" evidence="1">
    <location>
        <begin position="117"/>
        <end position="184"/>
    </location>
</feature>
<dbReference type="AlphaFoldDB" id="A0A2T5JQ00"/>
<evidence type="ECO:0000313" key="4">
    <source>
        <dbReference type="EMBL" id="PTR09904.1"/>
    </source>
</evidence>
<feature type="domain" description="DNA-binding transcriptional repressor CapW winged helix-turn-helix" evidence="3">
    <location>
        <begin position="10"/>
        <end position="79"/>
    </location>
</feature>
<dbReference type="RefSeq" id="WP_108222603.1">
    <property type="nucleotide sequence ID" value="NZ_CP090026.1"/>
</dbReference>
<keyword evidence="4" id="KW-0238">DNA-binding</keyword>
<reference evidence="4 5" key="1">
    <citation type="submission" date="2018-04" db="EMBL/GenBank/DDBJ databases">
        <title>Genomic Encyclopedia of Type Strains, Phase III (KMG-III): the genomes of soil and plant-associated and newly described type strains.</title>
        <authorList>
            <person name="Whitman W."/>
        </authorList>
    </citation>
    <scope>NUCLEOTIDE SEQUENCE [LARGE SCALE GENOMIC DNA]</scope>
    <source>
        <strain evidence="4 5">KA25</strain>
    </source>
</reference>
<dbReference type="Pfam" id="PF26109">
    <property type="entry name" value="WHD_BrxR"/>
    <property type="match status" value="1"/>
</dbReference>
<name>A0A2T5JQ00_9RHOB</name>
<keyword evidence="5" id="KW-1185">Reference proteome</keyword>
<dbReference type="PROSITE" id="PS52050">
    <property type="entry name" value="WYL"/>
    <property type="match status" value="1"/>
</dbReference>
<evidence type="ECO:0000259" key="2">
    <source>
        <dbReference type="Pfam" id="PF26107"/>
    </source>
</evidence>
<evidence type="ECO:0000259" key="1">
    <source>
        <dbReference type="Pfam" id="PF13280"/>
    </source>
</evidence>
<dbReference type="Pfam" id="PF13280">
    <property type="entry name" value="WYL"/>
    <property type="match status" value="1"/>
</dbReference>
<dbReference type="OrthoDB" id="6400324at2"/>
<evidence type="ECO:0000259" key="3">
    <source>
        <dbReference type="Pfam" id="PF26109"/>
    </source>
</evidence>
<dbReference type="InterPro" id="IPR059020">
    <property type="entry name" value="CapW_CTD"/>
</dbReference>
<organism evidence="4 5">
    <name type="scientific">Cereibacter azotoformans</name>
    <dbReference type="NCBI Taxonomy" id="43057"/>
    <lineage>
        <taxon>Bacteria</taxon>
        <taxon>Pseudomonadati</taxon>
        <taxon>Pseudomonadota</taxon>
        <taxon>Alphaproteobacteria</taxon>
        <taxon>Rhodobacterales</taxon>
        <taxon>Paracoccaceae</taxon>
        <taxon>Cereibacter</taxon>
    </lineage>
</organism>
<sequence>MLSDVSQPQRERLFHIDFRANFRGQVSRQDLIARFGIREAAATRDLALYRALAPGNLEFDGSAKIYRRAEEFTPLFEHDPFRSLVAIAEGLGDAEVGDLSPHVRTEHPLRLNVPAVEIIATLTRAIVGGAAVRVVYHSLTSGRTVREIVPHALVDTAARWHVRAYDRRRLRFSDFVLTRIEDAESVSGATSPRERREADDQWMRMVELDLVPHPALARSEPVERDFGMTNGRLHVRLRAALCGYALVHWSVDASADHHMDPARHHLWLRNREALYGVENLGIAPGFDPGDATRSA</sequence>
<dbReference type="GO" id="GO:0003677">
    <property type="term" value="F:DNA binding"/>
    <property type="evidence" value="ECO:0007669"/>
    <property type="project" value="UniProtKB-KW"/>
</dbReference>
<proteinExistence type="predicted"/>
<evidence type="ECO:0000313" key="5">
    <source>
        <dbReference type="Proteomes" id="UP000244060"/>
    </source>
</evidence>
<dbReference type="Pfam" id="PF26107">
    <property type="entry name" value="BrxR_CTD"/>
    <property type="match status" value="1"/>
</dbReference>
<dbReference type="InterPro" id="IPR016634">
    <property type="entry name" value="CapW-like"/>
</dbReference>
<comment type="caution">
    <text evidence="4">The sequence shown here is derived from an EMBL/GenBank/DDBJ whole genome shotgun (WGS) entry which is preliminary data.</text>
</comment>
<protein>
    <submittedName>
        <fullName evidence="4">Putative DNA-binding transcriptional regulator YafY</fullName>
    </submittedName>
</protein>
<dbReference type="InterPro" id="IPR026881">
    <property type="entry name" value="WYL_dom"/>
</dbReference>
<feature type="domain" description="DNA-binding transcriptional repressor CapW C-terminal dimerisation" evidence="2">
    <location>
        <begin position="205"/>
        <end position="274"/>
    </location>
</feature>
<gene>
    <name evidence="4" type="ORF">C8J28_13115</name>
</gene>
<dbReference type="Proteomes" id="UP000244060">
    <property type="component" value="Unassembled WGS sequence"/>
</dbReference>
<dbReference type="InterPro" id="IPR059019">
    <property type="entry name" value="WHD_CapW"/>
</dbReference>
<dbReference type="PIRSF" id="PIRSF015558">
    <property type="entry name" value="Txn_reg_DeoR_prd"/>
    <property type="match status" value="1"/>
</dbReference>
<accession>A0A2T5JQ00</accession>